<evidence type="ECO:0000256" key="5">
    <source>
        <dbReference type="PIRSR" id="PIRSR602403-1"/>
    </source>
</evidence>
<evidence type="ECO:0000256" key="4">
    <source>
        <dbReference type="ARBA" id="ARBA00023004"/>
    </source>
</evidence>
<dbReference type="InterPro" id="IPR001128">
    <property type="entry name" value="Cyt_P450"/>
</dbReference>
<dbReference type="AlphaFoldDB" id="U9TPY8"/>
<gene>
    <name evidence="7" type="ORF">GLOINDRAFT_29726</name>
</gene>
<accession>U9TPY8</accession>
<comment type="cofactor">
    <cofactor evidence="1 5">
        <name>heme</name>
        <dbReference type="ChEBI" id="CHEBI:30413"/>
    </cofactor>
</comment>
<dbReference type="Gene3D" id="1.10.630.10">
    <property type="entry name" value="Cytochrome P450"/>
    <property type="match status" value="1"/>
</dbReference>
<protein>
    <recommendedName>
        <fullName evidence="8">Cytochrome P450</fullName>
    </recommendedName>
</protein>
<dbReference type="PRINTS" id="PR00465">
    <property type="entry name" value="EP450IV"/>
</dbReference>
<evidence type="ECO:0000256" key="1">
    <source>
        <dbReference type="ARBA" id="ARBA00001971"/>
    </source>
</evidence>
<dbReference type="GO" id="GO:0005506">
    <property type="term" value="F:iron ion binding"/>
    <property type="evidence" value="ECO:0007669"/>
    <property type="project" value="InterPro"/>
</dbReference>
<evidence type="ECO:0008006" key="8">
    <source>
        <dbReference type="Google" id="ProtNLM"/>
    </source>
</evidence>
<sequence length="106" mass="12112">MLYSNDMLKAKEYFGDDAEEFKPFRFLNRNSPATKVDRSYIVFGGGRHACPGRFFAINETKLFLHKVILNYKISTKSGKIEDKIFIGPLTSPSQSGLVFENRVKNN</sequence>
<proteinExistence type="inferred from homology"/>
<dbReference type="EMBL" id="KI287361">
    <property type="protein sequence ID" value="ESA10195.1"/>
    <property type="molecule type" value="Genomic_DNA"/>
</dbReference>
<feature type="binding site" description="axial binding residue" evidence="5">
    <location>
        <position position="50"/>
    </location>
    <ligand>
        <name>heme</name>
        <dbReference type="ChEBI" id="CHEBI:30413"/>
    </ligand>
    <ligandPart>
        <name>Fe</name>
        <dbReference type="ChEBI" id="CHEBI:18248"/>
    </ligandPart>
</feature>
<reference evidence="7" key="1">
    <citation type="submission" date="2013-07" db="EMBL/GenBank/DDBJ databases">
        <title>The genome of an arbuscular mycorrhizal fungus provides insights into the evolution of the oldest plant symbiosis.</title>
        <authorList>
            <consortium name="DOE Joint Genome Institute"/>
            <person name="Tisserant E."/>
            <person name="Malbreil M."/>
            <person name="Kuo A."/>
            <person name="Kohler A."/>
            <person name="Symeonidi A."/>
            <person name="Balestrini R."/>
            <person name="Charron P."/>
            <person name="Duensing N."/>
            <person name="Frei-dit-Frey N."/>
            <person name="Gianinazzi-Pearson V."/>
            <person name="Gilbert B."/>
            <person name="Handa Y."/>
            <person name="Hijri M."/>
            <person name="Kaul R."/>
            <person name="Kawaguchi M."/>
            <person name="Krajinski F."/>
            <person name="Lammers P."/>
            <person name="Lapierre D."/>
            <person name="Masclaux F.G."/>
            <person name="Murat C."/>
            <person name="Morin E."/>
            <person name="Ndikumana S."/>
            <person name="Pagni M."/>
            <person name="Petitpierre D."/>
            <person name="Requena N."/>
            <person name="Rosikiewicz P."/>
            <person name="Riley R."/>
            <person name="Saito K."/>
            <person name="San Clemente H."/>
            <person name="Shapiro H."/>
            <person name="van Tuinen D."/>
            <person name="Becard G."/>
            <person name="Bonfante P."/>
            <person name="Paszkowski U."/>
            <person name="Shachar-Hill Y."/>
            <person name="Young J.P."/>
            <person name="Sanders I.R."/>
            <person name="Henrissat B."/>
            <person name="Rensing S.A."/>
            <person name="Grigoriev I.V."/>
            <person name="Corradi N."/>
            <person name="Roux C."/>
            <person name="Martin F."/>
        </authorList>
    </citation>
    <scope>NUCLEOTIDE SEQUENCE</scope>
    <source>
        <strain evidence="7">DAOM 197198</strain>
    </source>
</reference>
<keyword evidence="3 5" id="KW-0479">Metal-binding</keyword>
<evidence type="ECO:0000256" key="3">
    <source>
        <dbReference type="ARBA" id="ARBA00022723"/>
    </source>
</evidence>
<comment type="similarity">
    <text evidence="2 6">Belongs to the cytochrome P450 family.</text>
</comment>
<keyword evidence="4 5" id="KW-0408">Iron</keyword>
<dbReference type="PANTHER" id="PTHR46206:SF7">
    <property type="entry name" value="P450, PUTATIVE (EUROFUNG)-RELATED"/>
    <property type="match status" value="1"/>
</dbReference>
<name>U9TPY8_RHIID</name>
<evidence type="ECO:0000313" key="7">
    <source>
        <dbReference type="EMBL" id="ESA10195.1"/>
    </source>
</evidence>
<organism evidence="7">
    <name type="scientific">Rhizophagus irregularis (strain DAOM 181602 / DAOM 197198 / MUCL 43194)</name>
    <name type="common">Arbuscular mycorrhizal fungus</name>
    <name type="synonym">Glomus intraradices</name>
    <dbReference type="NCBI Taxonomy" id="747089"/>
    <lineage>
        <taxon>Eukaryota</taxon>
        <taxon>Fungi</taxon>
        <taxon>Fungi incertae sedis</taxon>
        <taxon>Mucoromycota</taxon>
        <taxon>Glomeromycotina</taxon>
        <taxon>Glomeromycetes</taxon>
        <taxon>Glomerales</taxon>
        <taxon>Glomeraceae</taxon>
        <taxon>Rhizophagus</taxon>
    </lineage>
</organism>
<dbReference type="SUPFAM" id="SSF48264">
    <property type="entry name" value="Cytochrome P450"/>
    <property type="match status" value="1"/>
</dbReference>
<evidence type="ECO:0000256" key="6">
    <source>
        <dbReference type="RuleBase" id="RU000461"/>
    </source>
</evidence>
<dbReference type="InterPro" id="IPR036396">
    <property type="entry name" value="Cyt_P450_sf"/>
</dbReference>
<keyword evidence="6" id="KW-0503">Monooxygenase</keyword>
<dbReference type="PANTHER" id="PTHR46206">
    <property type="entry name" value="CYTOCHROME P450"/>
    <property type="match status" value="1"/>
</dbReference>
<dbReference type="VEuPathDB" id="FungiDB:RhiirFUN_007483"/>
<dbReference type="HOGENOM" id="CLU_2224592_0_0_1"/>
<dbReference type="InterPro" id="IPR017972">
    <property type="entry name" value="Cyt_P450_CS"/>
</dbReference>
<dbReference type="PROSITE" id="PS00086">
    <property type="entry name" value="CYTOCHROME_P450"/>
    <property type="match status" value="1"/>
</dbReference>
<keyword evidence="5 6" id="KW-0349">Heme</keyword>
<evidence type="ECO:0000256" key="2">
    <source>
        <dbReference type="ARBA" id="ARBA00010617"/>
    </source>
</evidence>
<dbReference type="InterPro" id="IPR002403">
    <property type="entry name" value="Cyt_P450_E_grp-IV"/>
</dbReference>
<dbReference type="GO" id="GO:0020037">
    <property type="term" value="F:heme binding"/>
    <property type="evidence" value="ECO:0007669"/>
    <property type="project" value="InterPro"/>
</dbReference>
<keyword evidence="6" id="KW-0560">Oxidoreductase</keyword>
<dbReference type="GO" id="GO:0016705">
    <property type="term" value="F:oxidoreductase activity, acting on paired donors, with incorporation or reduction of molecular oxygen"/>
    <property type="evidence" value="ECO:0007669"/>
    <property type="project" value="InterPro"/>
</dbReference>
<dbReference type="Pfam" id="PF00067">
    <property type="entry name" value="p450"/>
    <property type="match status" value="1"/>
</dbReference>
<dbReference type="GO" id="GO:0004497">
    <property type="term" value="F:monooxygenase activity"/>
    <property type="evidence" value="ECO:0007669"/>
    <property type="project" value="UniProtKB-KW"/>
</dbReference>